<organism evidence="6 7">
    <name type="scientific">Streptomyces wedmorensis</name>
    <dbReference type="NCBI Taxonomy" id="43759"/>
    <lineage>
        <taxon>Bacteria</taxon>
        <taxon>Bacillati</taxon>
        <taxon>Actinomycetota</taxon>
        <taxon>Actinomycetes</taxon>
        <taxon>Kitasatosporales</taxon>
        <taxon>Streptomycetaceae</taxon>
        <taxon>Streptomyces</taxon>
    </lineage>
</organism>
<keyword evidence="7" id="KW-1185">Reference proteome</keyword>
<keyword evidence="2" id="KW-0808">Transferase</keyword>
<evidence type="ECO:0000256" key="3">
    <source>
        <dbReference type="ARBA" id="ARBA00022777"/>
    </source>
</evidence>
<dbReference type="Proteomes" id="UP001600424">
    <property type="component" value="Unassembled WGS sequence"/>
</dbReference>
<sequence length="351" mass="35967">MTRPPGTGTPPHVSTEPRAATPAPASAPAPAAPVPVAPPPALFTLGEAMAVAAAIQPGPLATGAPLRLGWAGAEATVAIGVSRLGHRAAWTGRTGEDAAGAMVLAGLRAEGVDVSGARTEPAVPTGLMLRERRTADRLRVTYYRAGLAGSRLAPGDLDEVRLAGSRILHVTGITPALSATARAAVERAVVVARAAGVTVSFDVNHRERLWSRAEAAEVLGRLLPYADIVFAGPEEATLFVPEDQPDRMARALTRFGPGQAVLKLGARGALVVAGDEVHVQDAVPVTAVDPVGAGDAFVSGYLAAVLDGSPVRERLRLAALCGAFAVSVPGDWEGLPRRAELALLGAQDISR</sequence>
<gene>
    <name evidence="6" type="ORF">ACFQ63_36635</name>
</gene>
<accession>A0ABW6J5K1</accession>
<dbReference type="Pfam" id="PF00294">
    <property type="entry name" value="PfkB"/>
    <property type="match status" value="1"/>
</dbReference>
<evidence type="ECO:0000313" key="6">
    <source>
        <dbReference type="EMBL" id="MFE5985213.1"/>
    </source>
</evidence>
<evidence type="ECO:0000256" key="1">
    <source>
        <dbReference type="ARBA" id="ARBA00010688"/>
    </source>
</evidence>
<keyword evidence="3 6" id="KW-0418">Kinase</keyword>
<dbReference type="InterPro" id="IPR011611">
    <property type="entry name" value="PfkB_dom"/>
</dbReference>
<comment type="caution">
    <text evidence="6">The sequence shown here is derived from an EMBL/GenBank/DDBJ whole genome shotgun (WGS) entry which is preliminary data.</text>
</comment>
<evidence type="ECO:0000313" key="7">
    <source>
        <dbReference type="Proteomes" id="UP001600424"/>
    </source>
</evidence>
<protein>
    <submittedName>
        <fullName evidence="6">Sugar kinase</fullName>
    </submittedName>
</protein>
<dbReference type="InterPro" id="IPR052700">
    <property type="entry name" value="Carb_kinase_PfkB-like"/>
</dbReference>
<dbReference type="GO" id="GO:0016301">
    <property type="term" value="F:kinase activity"/>
    <property type="evidence" value="ECO:0007669"/>
    <property type="project" value="UniProtKB-KW"/>
</dbReference>
<evidence type="ECO:0000256" key="4">
    <source>
        <dbReference type="SAM" id="MobiDB-lite"/>
    </source>
</evidence>
<feature type="region of interest" description="Disordered" evidence="4">
    <location>
        <begin position="1"/>
        <end position="32"/>
    </location>
</feature>
<dbReference type="InterPro" id="IPR002173">
    <property type="entry name" value="Carboh/pur_kinase_PfkB_CS"/>
</dbReference>
<reference evidence="6 7" key="1">
    <citation type="submission" date="2024-09" db="EMBL/GenBank/DDBJ databases">
        <title>The Natural Products Discovery Center: Release of the First 8490 Sequenced Strains for Exploring Actinobacteria Biosynthetic Diversity.</title>
        <authorList>
            <person name="Kalkreuter E."/>
            <person name="Kautsar S.A."/>
            <person name="Yang D."/>
            <person name="Bader C.D."/>
            <person name="Teijaro C.N."/>
            <person name="Fluegel L."/>
            <person name="Davis C.M."/>
            <person name="Simpson J.R."/>
            <person name="Lauterbach L."/>
            <person name="Steele A.D."/>
            <person name="Gui C."/>
            <person name="Meng S."/>
            <person name="Li G."/>
            <person name="Viehrig K."/>
            <person name="Ye F."/>
            <person name="Su P."/>
            <person name="Kiefer A.F."/>
            <person name="Nichols A."/>
            <person name="Cepeda A.J."/>
            <person name="Yan W."/>
            <person name="Fan B."/>
            <person name="Jiang Y."/>
            <person name="Adhikari A."/>
            <person name="Zheng C.-J."/>
            <person name="Schuster L."/>
            <person name="Cowan T.M."/>
            <person name="Smanski M.J."/>
            <person name="Chevrette M.G."/>
            <person name="De Carvalho L.P.S."/>
            <person name="Shen B."/>
        </authorList>
    </citation>
    <scope>NUCLEOTIDE SEQUENCE [LARGE SCALE GENOMIC DNA]</scope>
    <source>
        <strain evidence="6 7">NPDC056472</strain>
    </source>
</reference>
<dbReference type="InterPro" id="IPR029056">
    <property type="entry name" value="Ribokinase-like"/>
</dbReference>
<dbReference type="EMBL" id="JBHTRV010000045">
    <property type="protein sequence ID" value="MFE5985213.1"/>
    <property type="molecule type" value="Genomic_DNA"/>
</dbReference>
<evidence type="ECO:0000259" key="5">
    <source>
        <dbReference type="Pfam" id="PF00294"/>
    </source>
</evidence>
<dbReference type="RefSeq" id="WP_386253656.1">
    <property type="nucleotide sequence ID" value="NZ_JBHTRV010000045.1"/>
</dbReference>
<proteinExistence type="inferred from homology"/>
<name>A0ABW6J5K1_STRWE</name>
<dbReference type="CDD" id="cd01166">
    <property type="entry name" value="KdgK"/>
    <property type="match status" value="1"/>
</dbReference>
<dbReference type="PROSITE" id="PS00584">
    <property type="entry name" value="PFKB_KINASES_2"/>
    <property type="match status" value="1"/>
</dbReference>
<feature type="domain" description="Carbohydrate kinase PfkB" evidence="5">
    <location>
        <begin position="44"/>
        <end position="335"/>
    </location>
</feature>
<evidence type="ECO:0000256" key="2">
    <source>
        <dbReference type="ARBA" id="ARBA00022679"/>
    </source>
</evidence>
<comment type="similarity">
    <text evidence="1">Belongs to the carbohydrate kinase PfkB family.</text>
</comment>
<dbReference type="PANTHER" id="PTHR43320">
    <property type="entry name" value="SUGAR KINASE"/>
    <property type="match status" value="1"/>
</dbReference>
<dbReference type="PANTHER" id="PTHR43320:SF2">
    <property type="entry name" value="2-DEHYDRO-3-DEOXYGLUCONOKINASE_2-DEHYDRO-3-DEOXYGALACTONOKINASE"/>
    <property type="match status" value="1"/>
</dbReference>
<dbReference type="Gene3D" id="3.40.1190.20">
    <property type="match status" value="1"/>
</dbReference>
<dbReference type="SUPFAM" id="SSF53613">
    <property type="entry name" value="Ribokinase-like"/>
    <property type="match status" value="1"/>
</dbReference>